<keyword evidence="5" id="KW-0547">Nucleotide-binding</keyword>
<dbReference type="RefSeq" id="WP_282583030.1">
    <property type="nucleotide sequence ID" value="NZ_JAMOIM010000001.1"/>
</dbReference>
<accession>A0AA42CKV5</accession>
<dbReference type="Pfam" id="PF13185">
    <property type="entry name" value="GAF_2"/>
    <property type="match status" value="1"/>
</dbReference>
<keyword evidence="7" id="KW-0067">ATP-binding</keyword>
<feature type="domain" description="GAF" evidence="8">
    <location>
        <begin position="31"/>
        <end position="175"/>
    </location>
</feature>
<keyword evidence="4" id="KW-0808">Transferase</keyword>
<dbReference type="Gene3D" id="3.30.450.20">
    <property type="entry name" value="PAS domain"/>
    <property type="match status" value="1"/>
</dbReference>
<dbReference type="Pfam" id="PF01590">
    <property type="entry name" value="GAF"/>
    <property type="match status" value="2"/>
</dbReference>
<dbReference type="PANTHER" id="PTHR43102">
    <property type="entry name" value="SLR1143 PROTEIN"/>
    <property type="match status" value="1"/>
</dbReference>
<gene>
    <name evidence="10" type="ORF">M8523_01430</name>
</gene>
<dbReference type="PANTHER" id="PTHR43102:SF2">
    <property type="entry name" value="GAF DOMAIN-CONTAINING PROTEIN"/>
    <property type="match status" value="1"/>
</dbReference>
<name>A0AA42CKV5_9HYPH</name>
<dbReference type="SUPFAM" id="SSF55781">
    <property type="entry name" value="GAF domain-like"/>
    <property type="match status" value="3"/>
</dbReference>
<comment type="caution">
    <text evidence="10">The sequence shown here is derived from an EMBL/GenBank/DDBJ whole genome shotgun (WGS) entry which is preliminary data.</text>
</comment>
<organism evidence="10 11">
    <name type="scientific">Lichenifustis flavocetrariae</name>
    <dbReference type="NCBI Taxonomy" id="2949735"/>
    <lineage>
        <taxon>Bacteria</taxon>
        <taxon>Pseudomonadati</taxon>
        <taxon>Pseudomonadota</taxon>
        <taxon>Alphaproteobacteria</taxon>
        <taxon>Hyphomicrobiales</taxon>
        <taxon>Lichenihabitantaceae</taxon>
        <taxon>Lichenifustis</taxon>
    </lineage>
</organism>
<sequence length="839" mass="92564">MNMAGTIDDPFFVDEQERLSALASYNILDTPDEQGFDDIVLLATQLCHTPVALISFVDQSRQWFKARIGFPRCETSLNESVCAHALAQTTVLQIPDLTLDPRTQANPLVTADPHLRFYAGAPLVAPDQRVLGTLCVIDHLPRPAGLTQEQLTGLQALARQVMSQMELRRSLQSRDALLTERETTRRERNAFATVQAAIASAGGHIDVILNALVAGTMQAVPAAEGGVLELVDGDILEYRAVQGSLAPFVGERVRLSDSLAGHCVRASAPILAADVLADPRTNRDLALRLKSRSAVLAPVTRGDQVLGVLKLQSSLPNAFTARDLQITQLFSAAATAGLTEVSEVAALKAVEIKDAYWRDLFERLREGFIVGRVIRDDVGHIVDWRYEEVNKAWGDLVGVSSQDAVGHTIREVFPGIEDEWIQDFAQVVDHGRSITFTRRAGDMARWYEGRAHKITDDTFAVLFLEVTERVLAERARRANEARKEALLELGDRLRDIETVPQMTQVAAEIVGRTMGVTRAGFGRLDATAEYVEIEPDWTVAGMSSIAGRHRFADYGDIRADLMRGEPLIIEDVRTDPRTAPDPGPMLAVQIHALINMPVRERGRTVSVFIVQDSRPRHWTAEEVGFLRAVADRLEVGVARLQSEHQQRLLNYELSHRMKNTLAMVQAVAVQTLKSVPDREAVEAFTRRLHALSTAHDVLLDENWTAAKIETIATATLLRLTLPERFQVSGPAIELGPRATLSLSLLLHELMTNAMKYGSLSCEGGHVKISWHAEDAGDDTRLILAWREHGGPPPREPSRRGFGSRLIRMGLVGTGGVELRYPASGFEADFEAPLDQVRHS</sequence>
<dbReference type="Proteomes" id="UP001165667">
    <property type="component" value="Unassembled WGS sequence"/>
</dbReference>
<dbReference type="SUPFAM" id="SSF55785">
    <property type="entry name" value="PYP-like sensor domain (PAS domain)"/>
    <property type="match status" value="1"/>
</dbReference>
<evidence type="ECO:0000313" key="11">
    <source>
        <dbReference type="Proteomes" id="UP001165667"/>
    </source>
</evidence>
<evidence type="ECO:0000256" key="2">
    <source>
        <dbReference type="ARBA" id="ARBA00012438"/>
    </source>
</evidence>
<evidence type="ECO:0000256" key="4">
    <source>
        <dbReference type="ARBA" id="ARBA00022679"/>
    </source>
</evidence>
<dbReference type="InterPro" id="IPR013656">
    <property type="entry name" value="PAS_4"/>
</dbReference>
<evidence type="ECO:0000256" key="5">
    <source>
        <dbReference type="ARBA" id="ARBA00022741"/>
    </source>
</evidence>
<evidence type="ECO:0000256" key="3">
    <source>
        <dbReference type="ARBA" id="ARBA00022553"/>
    </source>
</evidence>
<dbReference type="InterPro" id="IPR036890">
    <property type="entry name" value="HATPase_C_sf"/>
</dbReference>
<dbReference type="Gene3D" id="3.30.450.40">
    <property type="match status" value="3"/>
</dbReference>
<dbReference type="SMART" id="SM00065">
    <property type="entry name" value="GAF"/>
    <property type="match status" value="3"/>
</dbReference>
<dbReference type="InterPro" id="IPR029016">
    <property type="entry name" value="GAF-like_dom_sf"/>
</dbReference>
<proteinExistence type="predicted"/>
<dbReference type="InterPro" id="IPR003018">
    <property type="entry name" value="GAF"/>
</dbReference>
<dbReference type="AlphaFoldDB" id="A0AA42CKV5"/>
<dbReference type="SMART" id="SM00911">
    <property type="entry name" value="HWE_HK"/>
    <property type="match status" value="1"/>
</dbReference>
<feature type="domain" description="Signal transduction histidine kinase HWE region" evidence="9">
    <location>
        <begin position="652"/>
        <end position="731"/>
    </location>
</feature>
<feature type="domain" description="GAF" evidence="8">
    <location>
        <begin position="498"/>
        <end position="647"/>
    </location>
</feature>
<dbReference type="GO" id="GO:0005524">
    <property type="term" value="F:ATP binding"/>
    <property type="evidence" value="ECO:0007669"/>
    <property type="project" value="UniProtKB-KW"/>
</dbReference>
<keyword evidence="3" id="KW-0597">Phosphoprotein</keyword>
<dbReference type="EC" id="2.7.13.3" evidence="2"/>
<dbReference type="Pfam" id="PF08448">
    <property type="entry name" value="PAS_4"/>
    <property type="match status" value="1"/>
</dbReference>
<keyword evidence="11" id="KW-1185">Reference proteome</keyword>
<evidence type="ECO:0000256" key="7">
    <source>
        <dbReference type="ARBA" id="ARBA00022840"/>
    </source>
</evidence>
<dbReference type="Gene3D" id="3.30.565.10">
    <property type="entry name" value="Histidine kinase-like ATPase, C-terminal domain"/>
    <property type="match status" value="1"/>
</dbReference>
<protein>
    <recommendedName>
        <fullName evidence="2">histidine kinase</fullName>
        <ecNumber evidence="2">2.7.13.3</ecNumber>
    </recommendedName>
</protein>
<comment type="catalytic activity">
    <reaction evidence="1">
        <text>ATP + protein L-histidine = ADP + protein N-phospho-L-histidine.</text>
        <dbReference type="EC" id="2.7.13.3"/>
    </reaction>
</comment>
<evidence type="ECO:0000256" key="6">
    <source>
        <dbReference type="ARBA" id="ARBA00022777"/>
    </source>
</evidence>
<feature type="domain" description="GAF" evidence="8">
    <location>
        <begin position="204"/>
        <end position="348"/>
    </location>
</feature>
<dbReference type="Pfam" id="PF07536">
    <property type="entry name" value="HWE_HK"/>
    <property type="match status" value="1"/>
</dbReference>
<dbReference type="EMBL" id="JAMOIM010000001">
    <property type="protein sequence ID" value="MCW6506680.1"/>
    <property type="molecule type" value="Genomic_DNA"/>
</dbReference>
<reference evidence="10" key="1">
    <citation type="submission" date="2022-05" db="EMBL/GenBank/DDBJ databases">
        <authorList>
            <person name="Pankratov T."/>
        </authorList>
    </citation>
    <scope>NUCLEOTIDE SEQUENCE</scope>
    <source>
        <strain evidence="10">BP6-180914</strain>
    </source>
</reference>
<keyword evidence="6" id="KW-0418">Kinase</keyword>
<dbReference type="InterPro" id="IPR011102">
    <property type="entry name" value="Sig_transdc_His_kinase_HWE"/>
</dbReference>
<dbReference type="GO" id="GO:0004673">
    <property type="term" value="F:protein histidine kinase activity"/>
    <property type="evidence" value="ECO:0007669"/>
    <property type="project" value="UniProtKB-EC"/>
</dbReference>
<evidence type="ECO:0000313" key="10">
    <source>
        <dbReference type="EMBL" id="MCW6506680.1"/>
    </source>
</evidence>
<evidence type="ECO:0000259" key="9">
    <source>
        <dbReference type="SMART" id="SM00911"/>
    </source>
</evidence>
<dbReference type="InterPro" id="IPR035965">
    <property type="entry name" value="PAS-like_dom_sf"/>
</dbReference>
<evidence type="ECO:0000256" key="1">
    <source>
        <dbReference type="ARBA" id="ARBA00000085"/>
    </source>
</evidence>
<evidence type="ECO:0000259" key="8">
    <source>
        <dbReference type="SMART" id="SM00065"/>
    </source>
</evidence>